<gene>
    <name evidence="2" type="ORF">OPV22_014517</name>
</gene>
<dbReference type="Proteomes" id="UP001222027">
    <property type="component" value="Unassembled WGS sequence"/>
</dbReference>
<comment type="caution">
    <text evidence="2">The sequence shown here is derived from an EMBL/GenBank/DDBJ whole genome shotgun (WGS) entry which is preliminary data.</text>
</comment>
<dbReference type="EMBL" id="JAQQAF010000004">
    <property type="protein sequence ID" value="KAJ8492796.1"/>
    <property type="molecule type" value="Genomic_DNA"/>
</dbReference>
<feature type="region of interest" description="Disordered" evidence="1">
    <location>
        <begin position="96"/>
        <end position="121"/>
    </location>
</feature>
<accession>A0AAV8RC28</accession>
<evidence type="ECO:0000256" key="1">
    <source>
        <dbReference type="SAM" id="MobiDB-lite"/>
    </source>
</evidence>
<organism evidence="2 3">
    <name type="scientific">Ensete ventricosum</name>
    <name type="common">Abyssinian banana</name>
    <name type="synonym">Musa ensete</name>
    <dbReference type="NCBI Taxonomy" id="4639"/>
    <lineage>
        <taxon>Eukaryota</taxon>
        <taxon>Viridiplantae</taxon>
        <taxon>Streptophyta</taxon>
        <taxon>Embryophyta</taxon>
        <taxon>Tracheophyta</taxon>
        <taxon>Spermatophyta</taxon>
        <taxon>Magnoliopsida</taxon>
        <taxon>Liliopsida</taxon>
        <taxon>Zingiberales</taxon>
        <taxon>Musaceae</taxon>
        <taxon>Ensete</taxon>
    </lineage>
</organism>
<protein>
    <submittedName>
        <fullName evidence="2">Uncharacterized protein</fullName>
    </submittedName>
</protein>
<feature type="compositionally biased region" description="Low complexity" evidence="1">
    <location>
        <begin position="110"/>
        <end position="121"/>
    </location>
</feature>
<keyword evidence="3" id="KW-1185">Reference proteome</keyword>
<sequence>MERSGSAGSAVVAIECVAGSSRADEWGGCKGEAAAPLRMGDILEEITFGGSPPARAPFKGDRDAVMKLLHAAFQRGRRLCPRAGPPWRALRRAVTSISTPASSPTRLRTAGSSSSAPSATLNRQAIIDRPRRPIRFRVHHITRITEIEGGLRASQRTAEGKATSRSHGRGRVVFHLRIVCNARRQRRGISSSNETEGALQKSGDGVEAPRRLTDREREGASLDGLHLGRHQLLRHRLPQPEALAAPARTETHSASLVHVGRVCVRRSTSSLLWRNPEQGWWSDGAATTFHVEASVGRGGPSVAPPSPADEVSSDAMIRYSNASSD</sequence>
<evidence type="ECO:0000313" key="3">
    <source>
        <dbReference type="Proteomes" id="UP001222027"/>
    </source>
</evidence>
<name>A0AAV8RC28_ENSVE</name>
<proteinExistence type="predicted"/>
<dbReference type="AlphaFoldDB" id="A0AAV8RC28"/>
<reference evidence="2 3" key="1">
    <citation type="submission" date="2022-12" db="EMBL/GenBank/DDBJ databases">
        <title>Chromosome-scale assembly of the Ensete ventricosum genome.</title>
        <authorList>
            <person name="Dussert Y."/>
            <person name="Stocks J."/>
            <person name="Wendawek A."/>
            <person name="Woldeyes F."/>
            <person name="Nichols R.A."/>
            <person name="Borrell J.S."/>
        </authorList>
    </citation>
    <scope>NUCLEOTIDE SEQUENCE [LARGE SCALE GENOMIC DNA]</scope>
    <source>
        <strain evidence="3">cv. Maze</strain>
        <tissue evidence="2">Seeds</tissue>
    </source>
</reference>
<feature type="region of interest" description="Disordered" evidence="1">
    <location>
        <begin position="295"/>
        <end position="325"/>
    </location>
</feature>
<feature type="region of interest" description="Disordered" evidence="1">
    <location>
        <begin position="187"/>
        <end position="211"/>
    </location>
</feature>
<feature type="compositionally biased region" description="Polar residues" evidence="1">
    <location>
        <begin position="96"/>
        <end position="106"/>
    </location>
</feature>
<evidence type="ECO:0000313" key="2">
    <source>
        <dbReference type="EMBL" id="KAJ8492796.1"/>
    </source>
</evidence>